<dbReference type="KEGG" id="tact:SG35_029295"/>
<reference evidence="2 3" key="1">
    <citation type="journal article" date="2015" name="Genome Announc.">
        <title>Draft Genome Sequences of Marine Isolates of Thalassomonas viridans and Thalassomonas actiniarum.</title>
        <authorList>
            <person name="Olonade I."/>
            <person name="van Zyl L.J."/>
            <person name="Trindade M."/>
        </authorList>
    </citation>
    <scope>NUCLEOTIDE SEQUENCE [LARGE SCALE GENOMIC DNA]</scope>
    <source>
        <strain evidence="2 3">A5K-106</strain>
    </source>
</reference>
<evidence type="ECO:0000313" key="2">
    <source>
        <dbReference type="EMBL" id="WDE02507.1"/>
    </source>
</evidence>
<keyword evidence="3" id="KW-1185">Reference proteome</keyword>
<dbReference type="Proteomes" id="UP000032568">
    <property type="component" value="Chromosome pTact"/>
</dbReference>
<name>A0AAE9YZJ9_9GAMM</name>
<reference evidence="2 3" key="2">
    <citation type="journal article" date="2022" name="Mar. Drugs">
        <title>Bioassay-Guided Fractionation Leads to the Detection of Cholic Acid Generated by the Rare Thalassomonas sp.</title>
        <authorList>
            <person name="Pheiffer F."/>
            <person name="Schneider Y.K."/>
            <person name="Hansen E.H."/>
            <person name="Andersen J.H."/>
            <person name="Isaksson J."/>
            <person name="Busche T."/>
            <person name="R C."/>
            <person name="Kalinowski J."/>
            <person name="Zyl L.V."/>
            <person name="Trindade M."/>
        </authorList>
    </citation>
    <scope>NUCLEOTIDE SEQUENCE [LARGE SCALE GENOMIC DNA]</scope>
    <source>
        <strain evidence="2 3">A5K-106</strain>
    </source>
</reference>
<dbReference type="RefSeq" id="WP_044833095.1">
    <property type="nucleotide sequence ID" value="NZ_CP059736.1"/>
</dbReference>
<dbReference type="AlphaFoldDB" id="A0AAE9YZJ9"/>
<feature type="region of interest" description="Disordered" evidence="1">
    <location>
        <begin position="38"/>
        <end position="59"/>
    </location>
</feature>
<protein>
    <submittedName>
        <fullName evidence="2">Uncharacterized protein</fullName>
    </submittedName>
</protein>
<sequence>MSSVTPPSMVLNNKAHDVTGGISHNGQENRHRLMQQPEQEIRGPQRQDAPPLSQVKSRRHLHTLVATTFRPWERLSEGQMHIINQQNLAQGVPGVDIKQPCIKASPGGSISGKLPPIKHLSLKRRKAKKAHKFRQTENIMELVETLFKEWFLKG</sequence>
<gene>
    <name evidence="2" type="ORF">SG35_029295</name>
</gene>
<organism evidence="2 3">
    <name type="scientific">Thalassomonas actiniarum</name>
    <dbReference type="NCBI Taxonomy" id="485447"/>
    <lineage>
        <taxon>Bacteria</taxon>
        <taxon>Pseudomonadati</taxon>
        <taxon>Pseudomonadota</taxon>
        <taxon>Gammaproteobacteria</taxon>
        <taxon>Alteromonadales</taxon>
        <taxon>Colwelliaceae</taxon>
        <taxon>Thalassomonas</taxon>
    </lineage>
</organism>
<proteinExistence type="predicted"/>
<dbReference type="EMBL" id="CP059736">
    <property type="protein sequence ID" value="WDE02507.1"/>
    <property type="molecule type" value="Genomic_DNA"/>
</dbReference>
<evidence type="ECO:0000256" key="1">
    <source>
        <dbReference type="SAM" id="MobiDB-lite"/>
    </source>
</evidence>
<accession>A0AAE9YZJ9</accession>
<feature type="region of interest" description="Disordered" evidence="1">
    <location>
        <begin position="1"/>
        <end position="26"/>
    </location>
</feature>
<evidence type="ECO:0000313" key="3">
    <source>
        <dbReference type="Proteomes" id="UP000032568"/>
    </source>
</evidence>